<name>A0A516SG84_9NEIS</name>
<feature type="transmembrane region" description="Helical" evidence="1">
    <location>
        <begin position="9"/>
        <end position="27"/>
    </location>
</feature>
<evidence type="ECO:0000313" key="3">
    <source>
        <dbReference type="Proteomes" id="UP000317550"/>
    </source>
</evidence>
<reference evidence="3" key="1">
    <citation type="submission" date="2019-07" db="EMBL/GenBank/DDBJ databases">
        <title>Chitinimonas sp. nov., isolated from Ny-Alesund, arctica soil.</title>
        <authorList>
            <person name="Xu Q."/>
            <person name="Peng F."/>
        </authorList>
    </citation>
    <scope>NUCLEOTIDE SEQUENCE [LARGE SCALE GENOMIC DNA]</scope>
    <source>
        <strain evidence="3">R3-44</strain>
    </source>
</reference>
<organism evidence="2 3">
    <name type="scientific">Chitinimonas arctica</name>
    <dbReference type="NCBI Taxonomy" id="2594795"/>
    <lineage>
        <taxon>Bacteria</taxon>
        <taxon>Pseudomonadati</taxon>
        <taxon>Pseudomonadota</taxon>
        <taxon>Betaproteobacteria</taxon>
        <taxon>Neisseriales</taxon>
        <taxon>Chitinibacteraceae</taxon>
        <taxon>Chitinimonas</taxon>
    </lineage>
</organism>
<keyword evidence="1" id="KW-0472">Membrane</keyword>
<dbReference type="KEGG" id="cari:FNU76_12075"/>
<feature type="transmembrane region" description="Helical" evidence="1">
    <location>
        <begin position="79"/>
        <end position="99"/>
    </location>
</feature>
<protein>
    <submittedName>
        <fullName evidence="2">Uncharacterized protein</fullName>
    </submittedName>
</protein>
<accession>A0A516SG84</accession>
<feature type="transmembrane region" description="Helical" evidence="1">
    <location>
        <begin position="39"/>
        <end position="58"/>
    </location>
</feature>
<dbReference type="AlphaFoldDB" id="A0A516SG84"/>
<sequence length="105" mass="11504">MSPNTKSRLLGLLIFAIGVGGAAYTWYSVLAEGRYAQKASFLLPFFACLGLSLMIYPMSKAESLAKYGSEQIPWEHIPMGQKVLIFLGVVLGALQWSFFSGHLSL</sequence>
<dbReference type="Proteomes" id="UP000317550">
    <property type="component" value="Chromosome"/>
</dbReference>
<keyword evidence="1" id="KW-1133">Transmembrane helix</keyword>
<evidence type="ECO:0000256" key="1">
    <source>
        <dbReference type="SAM" id="Phobius"/>
    </source>
</evidence>
<keyword evidence="3" id="KW-1185">Reference proteome</keyword>
<dbReference type="RefSeq" id="WP_144278431.1">
    <property type="nucleotide sequence ID" value="NZ_CP041730.1"/>
</dbReference>
<gene>
    <name evidence="2" type="ORF">FNU76_12075</name>
</gene>
<dbReference type="EMBL" id="CP041730">
    <property type="protein sequence ID" value="QDQ27038.1"/>
    <property type="molecule type" value="Genomic_DNA"/>
</dbReference>
<dbReference type="OrthoDB" id="6687587at2"/>
<proteinExistence type="predicted"/>
<evidence type="ECO:0000313" key="2">
    <source>
        <dbReference type="EMBL" id="QDQ27038.1"/>
    </source>
</evidence>
<keyword evidence="1" id="KW-0812">Transmembrane</keyword>